<sequence length="134" mass="15385">MENLSINASSQNKQIPQIFLNADNGKGEITGASFHENAFYLYKEVTNWINEYLEENNAFSLTFGVNYFNTASAKGIFNILSSLKEWTHENKSISIKWYVFENDDDLYEDIETLAEDVELNISIIMSDKKHQIAS</sequence>
<evidence type="ECO:0000313" key="3">
    <source>
        <dbReference type="Proteomes" id="UP000576082"/>
    </source>
</evidence>
<evidence type="ECO:0000259" key="1">
    <source>
        <dbReference type="Pfam" id="PF09345"/>
    </source>
</evidence>
<dbReference type="RefSeq" id="WP_169658236.1">
    <property type="nucleotide sequence ID" value="NZ_JABANE010000052.1"/>
</dbReference>
<dbReference type="Pfam" id="PF09345">
    <property type="entry name" value="SiaC"/>
    <property type="match status" value="1"/>
</dbReference>
<name>A0A7X9XAS7_9BACT</name>
<dbReference type="Proteomes" id="UP000576082">
    <property type="component" value="Unassembled WGS sequence"/>
</dbReference>
<protein>
    <submittedName>
        <fullName evidence="2">DUF1987 domain-containing protein</fullName>
    </submittedName>
</protein>
<feature type="domain" description="SiaC family regulatory phosphoprotein" evidence="1">
    <location>
        <begin position="11"/>
        <end position="124"/>
    </location>
</feature>
<dbReference type="EMBL" id="JABANE010000052">
    <property type="protein sequence ID" value="NME69986.1"/>
    <property type="molecule type" value="Genomic_DNA"/>
</dbReference>
<reference evidence="2 3" key="1">
    <citation type="submission" date="2020-04" db="EMBL/GenBank/DDBJ databases">
        <title>Flammeovirga sp. SR4, a novel species isolated from seawater.</title>
        <authorList>
            <person name="Wang X."/>
        </authorList>
    </citation>
    <scope>NUCLEOTIDE SEQUENCE [LARGE SCALE GENOMIC DNA]</scope>
    <source>
        <strain evidence="2 3">ATCC 23126</strain>
    </source>
</reference>
<proteinExistence type="predicted"/>
<gene>
    <name evidence="2" type="ORF">HHU12_18580</name>
</gene>
<evidence type="ECO:0000313" key="2">
    <source>
        <dbReference type="EMBL" id="NME69986.1"/>
    </source>
</evidence>
<organism evidence="2 3">
    <name type="scientific">Flammeovirga aprica JL-4</name>
    <dbReference type="NCBI Taxonomy" id="694437"/>
    <lineage>
        <taxon>Bacteria</taxon>
        <taxon>Pseudomonadati</taxon>
        <taxon>Bacteroidota</taxon>
        <taxon>Cytophagia</taxon>
        <taxon>Cytophagales</taxon>
        <taxon>Flammeovirgaceae</taxon>
        <taxon>Flammeovirga</taxon>
    </lineage>
</organism>
<keyword evidence="3" id="KW-1185">Reference proteome</keyword>
<comment type="caution">
    <text evidence="2">The sequence shown here is derived from an EMBL/GenBank/DDBJ whole genome shotgun (WGS) entry which is preliminary data.</text>
</comment>
<dbReference type="InterPro" id="IPR018530">
    <property type="entry name" value="SiaC"/>
</dbReference>
<accession>A0A7X9XAS7</accession>
<dbReference type="AlphaFoldDB" id="A0A7X9XAS7"/>